<dbReference type="EMBL" id="AE014074">
    <property type="protein sequence ID" value="AAM79861.1"/>
    <property type="molecule type" value="Genomic_DNA"/>
</dbReference>
<dbReference type="AlphaFoldDB" id="A0A0H2UVN2"/>
<feature type="domain" description="DnaB/C C-terminal" evidence="2">
    <location>
        <begin position="15"/>
        <end position="85"/>
    </location>
</feature>
<protein>
    <recommendedName>
        <fullName evidence="2">DnaB/C C-terminal domain-containing protein</fullName>
    </recommendedName>
</protein>
<dbReference type="SUPFAM" id="SSF158499">
    <property type="entry name" value="DnaD domain-like"/>
    <property type="match status" value="1"/>
</dbReference>
<evidence type="ECO:0000259" key="2">
    <source>
        <dbReference type="Pfam" id="PF07261"/>
    </source>
</evidence>
<evidence type="ECO:0000313" key="3">
    <source>
        <dbReference type="EMBL" id="AAM79861.1"/>
    </source>
</evidence>
<evidence type="ECO:0000313" key="4">
    <source>
        <dbReference type="Proteomes" id="UP000000564"/>
    </source>
</evidence>
<dbReference type="KEGG" id="spg:SpyM3_1254"/>
<dbReference type="Proteomes" id="UP000000564">
    <property type="component" value="Chromosome"/>
</dbReference>
<evidence type="ECO:0000256" key="1">
    <source>
        <dbReference type="ARBA" id="ARBA00093462"/>
    </source>
</evidence>
<gene>
    <name evidence="3" type="ordered locus">SpyM3_1254</name>
</gene>
<sequence>MMKKKGEALDKKELFDNFQNNWMRLLSPFEIEDINKWIDEEKMPVEVVNEALKSTILYNAPNLRYLNRVLNNWKRQGIDTVEKVEFARLQFENKKLSQNKNHQSNVPSWSNPDYKEPDLKEFALGSIDGIEDGSGDF</sequence>
<dbReference type="InterPro" id="IPR034829">
    <property type="entry name" value="DnaD-like_sf"/>
</dbReference>
<dbReference type="InterPro" id="IPR053162">
    <property type="entry name" value="DnaD"/>
</dbReference>
<dbReference type="RefSeq" id="WP_011054763.1">
    <property type="nucleotide sequence ID" value="NC_004070.1"/>
</dbReference>
<dbReference type="PANTHER" id="PTHR37293">
    <property type="entry name" value="PHAGE REPLICATION PROTEIN-RELATED"/>
    <property type="match status" value="1"/>
</dbReference>
<dbReference type="Pfam" id="PF07261">
    <property type="entry name" value="DnaB_2"/>
    <property type="match status" value="1"/>
</dbReference>
<dbReference type="InterPro" id="IPR006343">
    <property type="entry name" value="DnaB/C_C"/>
</dbReference>
<dbReference type="HOGENOM" id="CLU_1958405_0_0_9"/>
<reference evidence="3 4" key="1">
    <citation type="journal article" date="2002" name="Proc. Natl. Acad. Sci. U.S.A.">
        <title>Genome sequence of a serotype M3 strain of group A Streptococcus: phage-encoded toxins, the high-virulence phenotype, and clone emergence.</title>
        <authorList>
            <person name="Beres S.B."/>
            <person name="Sylva G.L."/>
            <person name="Barbian K.D."/>
            <person name="Lei B."/>
            <person name="Hoff J.S."/>
            <person name="Mammarella N.D."/>
            <person name="Liu M.Y."/>
            <person name="Smoot J.C."/>
            <person name="Porcella S.F."/>
            <person name="Parkins L.D."/>
            <person name="Campbell D.S."/>
            <person name="Smith T.M."/>
            <person name="McCormick J.K."/>
            <person name="Leung D.Y."/>
            <person name="Schlievert P.M."/>
            <person name="Musser J.M."/>
        </authorList>
    </citation>
    <scope>NUCLEOTIDE SEQUENCE [LARGE SCALE GENOMIC DNA]</scope>
    <source>
        <strain evidence="4">ATCC BAA-595 / MGAS315</strain>
    </source>
</reference>
<accession>A0A0H2UVN2</accession>
<proteinExistence type="inferred from homology"/>
<organism evidence="3 4">
    <name type="scientific">Streptococcus pyogenes serotype M3 (strain ATCC BAA-595 / MGAS315)</name>
    <dbReference type="NCBI Taxonomy" id="198466"/>
    <lineage>
        <taxon>Bacteria</taxon>
        <taxon>Bacillati</taxon>
        <taxon>Bacillota</taxon>
        <taxon>Bacilli</taxon>
        <taxon>Lactobacillales</taxon>
        <taxon>Streptococcaceae</taxon>
        <taxon>Streptococcus</taxon>
    </lineage>
</organism>
<comment type="similarity">
    <text evidence="1">Belongs to the DnaB/DnaD family.</text>
</comment>
<name>A0A0H2UVN2_STRP3</name>
<dbReference type="Gene3D" id="1.10.10.630">
    <property type="entry name" value="DnaD domain-like"/>
    <property type="match status" value="1"/>
</dbReference>
<dbReference type="PANTHER" id="PTHR37293:SF6">
    <property type="entry name" value="DNA REPLICATION PROTEIN DNAD"/>
    <property type="match status" value="1"/>
</dbReference>
<dbReference type="NCBIfam" id="TIGR01446">
    <property type="entry name" value="DnaD_dom"/>
    <property type="match status" value="1"/>
</dbReference>